<dbReference type="InterPro" id="IPR024038">
    <property type="entry name" value="MYXO-CTERM"/>
</dbReference>
<protein>
    <submittedName>
        <fullName evidence="3">Endo-1,4-beta-xylanase A</fullName>
    </submittedName>
</protein>
<dbReference type="SUPFAM" id="SSF51126">
    <property type="entry name" value="Pectin lyase-like"/>
    <property type="match status" value="1"/>
</dbReference>
<dbReference type="AlphaFoldDB" id="A0A0C1ZZ92"/>
<dbReference type="Gene3D" id="2.160.20.10">
    <property type="entry name" value="Single-stranded right-handed beta-helix, Pectin lyase-like"/>
    <property type="match status" value="1"/>
</dbReference>
<feature type="chain" id="PRO_5012429753" evidence="2">
    <location>
        <begin position="16"/>
        <end position="486"/>
    </location>
</feature>
<keyword evidence="3" id="KW-0378">Hydrolase</keyword>
<evidence type="ECO:0000313" key="4">
    <source>
        <dbReference type="Proteomes" id="UP000031599"/>
    </source>
</evidence>
<reference evidence="3 4" key="1">
    <citation type="submission" date="2014-12" db="EMBL/GenBank/DDBJ databases">
        <title>Genome assembly of Enhygromyxa salina DSM 15201.</title>
        <authorList>
            <person name="Sharma G."/>
            <person name="Subramanian S."/>
        </authorList>
    </citation>
    <scope>NUCLEOTIDE SEQUENCE [LARGE SCALE GENOMIC DNA]</scope>
    <source>
        <strain evidence="3 4">DSM 15201</strain>
    </source>
</reference>
<dbReference type="NCBIfam" id="NF041518">
    <property type="entry name" value="choice_anch_Q"/>
    <property type="match status" value="1"/>
</dbReference>
<dbReference type="InterPro" id="IPR011050">
    <property type="entry name" value="Pectin_lyase_fold/virulence"/>
</dbReference>
<evidence type="ECO:0000256" key="2">
    <source>
        <dbReference type="SAM" id="SignalP"/>
    </source>
</evidence>
<gene>
    <name evidence="3" type="ORF">DB30_04314</name>
</gene>
<keyword evidence="3" id="KW-0624">Polysaccharide degradation</keyword>
<dbReference type="InterPro" id="IPR059226">
    <property type="entry name" value="Choice_anch_Q_dom"/>
</dbReference>
<dbReference type="EMBL" id="JMCC02000035">
    <property type="protein sequence ID" value="KIG16543.1"/>
    <property type="molecule type" value="Genomic_DNA"/>
</dbReference>
<accession>A0A0C1ZZ92</accession>
<keyword evidence="3" id="KW-0326">Glycosidase</keyword>
<sequence length="486" mass="50121">MPVAAVLLTPSLASAATLQVGPDKTYQTVNAAIAAAQPGDVIEIDEGMYVNDISTINTNDLTIRGMGAGAHLHATQLLPNKKGIFAINVGVGPITVENIEFSGAAISPNDGDNGAGIRAQGTELTVRGCHFHDNQNGILSGGSPNALMTIEHSEFGYNGNPGSGQEHNVYISGDTAMLVFAYNYSHHSFSGHTLKTRAKENHVLYNRIMDEGDGSSSYIIDVPQGGPTYIIGNLLHQGPNAENKGTVISYKREGQTNDDLRLYLAHNTLVNESGNQNTAFVRVGVADMVVMQNNLMIGPGNPIMFDNAPAPVTDEGNLQTDMPMLVDLAGYNYELLEGSPAIDVGVRVLAELLPESHYVHVAGNEDRPVVGAPDIGAYEFGEAPGDGDGDGDPTGDGDGDSGDGDSGDGESGDGDGDPAGDGDGDPTGGDEAGDSESGAGESGTGGEAGVDTTEGCSCSAPDRGADLGFGALALLALLGVRPRRRD</sequence>
<dbReference type="InterPro" id="IPR012334">
    <property type="entry name" value="Pectin_lyas_fold"/>
</dbReference>
<dbReference type="NCBIfam" id="TIGR03901">
    <property type="entry name" value="MYXO-CTERM"/>
    <property type="match status" value="1"/>
</dbReference>
<keyword evidence="3" id="KW-0858">Xylan degradation</keyword>
<name>A0A0C1ZZ92_9BACT</name>
<keyword evidence="3" id="KW-0119">Carbohydrate metabolism</keyword>
<evidence type="ECO:0000313" key="3">
    <source>
        <dbReference type="EMBL" id="KIG16543.1"/>
    </source>
</evidence>
<feature type="region of interest" description="Disordered" evidence="1">
    <location>
        <begin position="364"/>
        <end position="464"/>
    </location>
</feature>
<keyword evidence="2" id="KW-0732">Signal</keyword>
<dbReference type="GO" id="GO:0016798">
    <property type="term" value="F:hydrolase activity, acting on glycosyl bonds"/>
    <property type="evidence" value="ECO:0007669"/>
    <property type="project" value="UniProtKB-KW"/>
</dbReference>
<dbReference type="GO" id="GO:0045493">
    <property type="term" value="P:xylan catabolic process"/>
    <property type="evidence" value="ECO:0007669"/>
    <property type="project" value="UniProtKB-KW"/>
</dbReference>
<evidence type="ECO:0000256" key="1">
    <source>
        <dbReference type="SAM" id="MobiDB-lite"/>
    </source>
</evidence>
<proteinExistence type="predicted"/>
<dbReference type="Proteomes" id="UP000031599">
    <property type="component" value="Unassembled WGS sequence"/>
</dbReference>
<feature type="signal peptide" evidence="2">
    <location>
        <begin position="1"/>
        <end position="15"/>
    </location>
</feature>
<organism evidence="3 4">
    <name type="scientific">Enhygromyxa salina</name>
    <dbReference type="NCBI Taxonomy" id="215803"/>
    <lineage>
        <taxon>Bacteria</taxon>
        <taxon>Pseudomonadati</taxon>
        <taxon>Myxococcota</taxon>
        <taxon>Polyangia</taxon>
        <taxon>Nannocystales</taxon>
        <taxon>Nannocystaceae</taxon>
        <taxon>Enhygromyxa</taxon>
    </lineage>
</organism>
<comment type="caution">
    <text evidence="3">The sequence shown here is derived from an EMBL/GenBank/DDBJ whole genome shotgun (WGS) entry which is preliminary data.</text>
</comment>
<feature type="compositionally biased region" description="Acidic residues" evidence="1">
    <location>
        <begin position="385"/>
        <end position="424"/>
    </location>
</feature>